<sequence>MTTASLGDRIDIGNGKVGIIVEVRAANLYVVSWSGGTRSTVVPDHRAHIEPGYFGRLVGEAEAATRAARSQTARRGWATRRAATGT</sequence>
<reference evidence="1 2" key="1">
    <citation type="submission" date="2020-02" db="EMBL/GenBank/DDBJ databases">
        <title>Acidophilic actinobacteria isolated from forest soil.</title>
        <authorList>
            <person name="Golinska P."/>
        </authorList>
    </citation>
    <scope>NUCLEOTIDE SEQUENCE [LARGE SCALE GENOMIC DNA]</scope>
    <source>
        <strain evidence="1 2">NL8</strain>
    </source>
</reference>
<comment type="caution">
    <text evidence="1">The sequence shown here is derived from an EMBL/GenBank/DDBJ whole genome shotgun (WGS) entry which is preliminary data.</text>
</comment>
<evidence type="ECO:0000313" key="2">
    <source>
        <dbReference type="Proteomes" id="UP000730482"/>
    </source>
</evidence>
<organism evidence="1 2">
    <name type="scientific">Catenulispora pinistramenti</name>
    <dbReference type="NCBI Taxonomy" id="2705254"/>
    <lineage>
        <taxon>Bacteria</taxon>
        <taxon>Bacillati</taxon>
        <taxon>Actinomycetota</taxon>
        <taxon>Actinomycetes</taxon>
        <taxon>Catenulisporales</taxon>
        <taxon>Catenulisporaceae</taxon>
        <taxon>Catenulispora</taxon>
    </lineage>
</organism>
<dbReference type="RefSeq" id="WP_212008034.1">
    <property type="nucleotide sequence ID" value="NZ_JAAFYZ010000012.1"/>
</dbReference>
<gene>
    <name evidence="1" type="ORF">KGQ19_05845</name>
</gene>
<dbReference type="Proteomes" id="UP000730482">
    <property type="component" value="Unassembled WGS sequence"/>
</dbReference>
<evidence type="ECO:0008006" key="3">
    <source>
        <dbReference type="Google" id="ProtNLM"/>
    </source>
</evidence>
<name>A0ABS5KK13_9ACTN</name>
<accession>A0ABS5KK13</accession>
<proteinExistence type="predicted"/>
<protein>
    <recommendedName>
        <fullName evidence="3">DUF1918 domain-containing protein</fullName>
    </recommendedName>
</protein>
<keyword evidence="2" id="KW-1185">Reference proteome</keyword>
<evidence type="ECO:0000313" key="1">
    <source>
        <dbReference type="EMBL" id="MBS2546385.1"/>
    </source>
</evidence>
<dbReference type="EMBL" id="JAAFYZ010000012">
    <property type="protein sequence ID" value="MBS2546385.1"/>
    <property type="molecule type" value="Genomic_DNA"/>
</dbReference>